<evidence type="ECO:0000256" key="1">
    <source>
        <dbReference type="ARBA" id="ARBA00009403"/>
    </source>
</evidence>
<dbReference type="GO" id="GO:0031982">
    <property type="term" value="C:vesicle"/>
    <property type="evidence" value="ECO:0007669"/>
    <property type="project" value="TreeGrafter"/>
</dbReference>
<evidence type="ECO:0000259" key="5">
    <source>
        <dbReference type="SMART" id="SM00043"/>
    </source>
</evidence>
<proteinExistence type="inferred from homology"/>
<keyword evidence="2" id="KW-0646">Protease inhibitor</keyword>
<dbReference type="PANTHER" id="PTHR46186:SF2">
    <property type="entry name" value="CYSTATIN"/>
    <property type="match status" value="1"/>
</dbReference>
<dbReference type="Gene3D" id="3.10.450.10">
    <property type="match status" value="1"/>
</dbReference>
<sequence>MSVTRPQLRLCLEFYWPYPSSRNLAGTPAIDNPEKDKGLHQTLQFAVKEHDKASSNGHSNQVIQIIGAKKQVTVGVKYTTKVEISRTTEHTICKFIILSVPWQNQINLLENKCQAINHPKSTPEPHEYYNSTQLLKEDK</sequence>
<dbReference type="GO" id="GO:0005615">
    <property type="term" value="C:extracellular space"/>
    <property type="evidence" value="ECO:0007669"/>
    <property type="project" value="TreeGrafter"/>
</dbReference>
<feature type="domain" description="Cystatin" evidence="5">
    <location>
        <begin position="23"/>
        <end position="114"/>
    </location>
</feature>
<dbReference type="CDD" id="cd00042">
    <property type="entry name" value="CY"/>
    <property type="match status" value="1"/>
</dbReference>
<organism evidence="6 7">
    <name type="scientific">Cyanoderma ruficeps</name>
    <name type="common">rufous-capped babbler</name>
    <dbReference type="NCBI Taxonomy" id="181631"/>
    <lineage>
        <taxon>Eukaryota</taxon>
        <taxon>Metazoa</taxon>
        <taxon>Chordata</taxon>
        <taxon>Craniata</taxon>
        <taxon>Vertebrata</taxon>
        <taxon>Euteleostomi</taxon>
        <taxon>Archelosauria</taxon>
        <taxon>Archosauria</taxon>
        <taxon>Dinosauria</taxon>
        <taxon>Saurischia</taxon>
        <taxon>Theropoda</taxon>
        <taxon>Coelurosauria</taxon>
        <taxon>Aves</taxon>
        <taxon>Neognathae</taxon>
        <taxon>Neoaves</taxon>
        <taxon>Telluraves</taxon>
        <taxon>Australaves</taxon>
        <taxon>Passeriformes</taxon>
        <taxon>Sylvioidea</taxon>
        <taxon>Timaliidae</taxon>
        <taxon>Cyanoderma</taxon>
    </lineage>
</organism>
<accession>A0A8C3XEB1</accession>
<dbReference type="SMART" id="SM00043">
    <property type="entry name" value="CY"/>
    <property type="match status" value="1"/>
</dbReference>
<dbReference type="AlphaFoldDB" id="A0A8C3XEB1"/>
<evidence type="ECO:0000313" key="7">
    <source>
        <dbReference type="Proteomes" id="UP000694396"/>
    </source>
</evidence>
<keyword evidence="7" id="KW-1185">Reference proteome</keyword>
<dbReference type="GO" id="GO:0005737">
    <property type="term" value="C:cytoplasm"/>
    <property type="evidence" value="ECO:0007669"/>
    <property type="project" value="TreeGrafter"/>
</dbReference>
<dbReference type="SUPFAM" id="SSF54403">
    <property type="entry name" value="Cystatin/monellin"/>
    <property type="match status" value="1"/>
</dbReference>
<feature type="compositionally biased region" description="Polar residues" evidence="4">
    <location>
        <begin position="129"/>
        <end position="139"/>
    </location>
</feature>
<feature type="region of interest" description="Disordered" evidence="4">
    <location>
        <begin position="118"/>
        <end position="139"/>
    </location>
</feature>
<evidence type="ECO:0000313" key="6">
    <source>
        <dbReference type="Ensembl" id="ENSCRFP00000013523.1"/>
    </source>
</evidence>
<dbReference type="Ensembl" id="ENSCRFT00000013995.1">
    <property type="protein sequence ID" value="ENSCRFP00000013523.1"/>
    <property type="gene ID" value="ENSCRFG00000010470.1"/>
</dbReference>
<evidence type="ECO:0000256" key="2">
    <source>
        <dbReference type="ARBA" id="ARBA00022690"/>
    </source>
</evidence>
<dbReference type="Proteomes" id="UP000694396">
    <property type="component" value="Unplaced"/>
</dbReference>
<reference evidence="6" key="2">
    <citation type="submission" date="2025-09" db="UniProtKB">
        <authorList>
            <consortium name="Ensembl"/>
        </authorList>
    </citation>
    <scope>IDENTIFICATION</scope>
</reference>
<dbReference type="Pfam" id="PF00031">
    <property type="entry name" value="Cystatin"/>
    <property type="match status" value="1"/>
</dbReference>
<protein>
    <recommendedName>
        <fullName evidence="5">Cystatin domain-containing protein</fullName>
    </recommendedName>
</protein>
<evidence type="ECO:0000256" key="3">
    <source>
        <dbReference type="ARBA" id="ARBA00022704"/>
    </source>
</evidence>
<dbReference type="InterPro" id="IPR046350">
    <property type="entry name" value="Cystatin_sf"/>
</dbReference>
<evidence type="ECO:0000256" key="4">
    <source>
        <dbReference type="SAM" id="MobiDB-lite"/>
    </source>
</evidence>
<dbReference type="GO" id="GO:0004869">
    <property type="term" value="F:cysteine-type endopeptidase inhibitor activity"/>
    <property type="evidence" value="ECO:0007669"/>
    <property type="project" value="UniProtKB-KW"/>
</dbReference>
<comment type="similarity">
    <text evidence="1">Belongs to the cystatin family.</text>
</comment>
<reference evidence="6" key="1">
    <citation type="submission" date="2025-08" db="UniProtKB">
        <authorList>
            <consortium name="Ensembl"/>
        </authorList>
    </citation>
    <scope>IDENTIFICATION</scope>
</reference>
<keyword evidence="3" id="KW-0789">Thiol protease inhibitor</keyword>
<name>A0A8C3XEB1_9PASS</name>
<dbReference type="PANTHER" id="PTHR46186">
    <property type="entry name" value="CYSTATIN"/>
    <property type="match status" value="1"/>
</dbReference>
<dbReference type="InterPro" id="IPR000010">
    <property type="entry name" value="Cystatin_dom"/>
</dbReference>